<dbReference type="AlphaFoldDB" id="A0A6P2UJN2"/>
<reference evidence="3 4" key="1">
    <citation type="submission" date="2019-09" db="EMBL/GenBank/DDBJ databases">
        <authorList>
            <person name="Depoorter E."/>
        </authorList>
    </citation>
    <scope>NUCLEOTIDE SEQUENCE [LARGE SCALE GENOMIC DNA]</scope>
    <source>
        <strain evidence="3">R-39750</strain>
    </source>
</reference>
<dbReference type="InterPro" id="IPR027417">
    <property type="entry name" value="P-loop_NTPase"/>
</dbReference>
<protein>
    <recommendedName>
        <fullName evidence="2">KAP NTPase domain-containing protein</fullName>
    </recommendedName>
</protein>
<gene>
    <name evidence="3" type="ORF">BLA39750_00482</name>
</gene>
<dbReference type="InterPro" id="IPR011646">
    <property type="entry name" value="KAP_P-loop"/>
</dbReference>
<evidence type="ECO:0000259" key="2">
    <source>
        <dbReference type="Pfam" id="PF07693"/>
    </source>
</evidence>
<dbReference type="RefSeq" id="WP_175010681.1">
    <property type="nucleotide sequence ID" value="NZ_CABVQN010000002.1"/>
</dbReference>
<dbReference type="Pfam" id="PF07693">
    <property type="entry name" value="KAP_NTPase"/>
    <property type="match status" value="1"/>
</dbReference>
<feature type="domain" description="KAP NTPase" evidence="2">
    <location>
        <begin position="15"/>
        <end position="259"/>
    </location>
</feature>
<accession>A0A6P2UJN2</accession>
<proteinExistence type="predicted"/>
<sequence length="642" mass="72077">MTGSKNQQINYFLDYYYKLASPPQYAVMIRGRWGSGKTWFVQRSLERHRNAGGKVLYVSLYGVSSVKQIEDDFFRQLHPVLASKGMELAGKVAKGLLKGALKIDLGEHGHASGNISAGLPDISLPDYLTKTEGMLLVFDDVERCSLPIAETLGYINYFVEHGGYKAILIANEEEIEEQYVVGGEPSSQYGRIREKLIGKTFEIEAELSAAVKSFVDEIDEGSARNYIEKNLDTIYALYQTSGYRNLRHLRQALLDFARIFALLEVQHQQHDALTMHFLTLFLIYSFELKSGNLKATDVQEMRRDSFRRVFRAHRDLPESAIERAEKKYASFLARETLLPDAMWAELMSTGLVDRTALREAVRKSGYFPKAESDWVLLWNGALLDDEAFDTVKTSVVSEFVDNGFTDPGILLHVTGILLSLADRGLYEKTRLEIRDQAIKNVNALKSSGALTNWSDASSHSSMGYAGLAYQASDFSEFSEVAIHLRTMSQQAREDAYPDDAQQLVQLISADPQKFARSIMLSNHAENHYYNVPVFAFSDVSEFVAQILSAPASTHWTVREAFNQRYSMEPPLLSALTPEYEWLKRVTELLAEEALQRKGKLSGERLAQLANELNSGATKLEPLRSAASKGSYAPDEVSAPDEE</sequence>
<organism evidence="3 4">
    <name type="scientific">Burkholderia lata (strain ATCC 17760 / DSM 23089 / LMG 22485 / NCIMB 9086 / R18194 / 383)</name>
    <dbReference type="NCBI Taxonomy" id="482957"/>
    <lineage>
        <taxon>Bacteria</taxon>
        <taxon>Pseudomonadati</taxon>
        <taxon>Pseudomonadota</taxon>
        <taxon>Betaproteobacteria</taxon>
        <taxon>Burkholderiales</taxon>
        <taxon>Burkholderiaceae</taxon>
        <taxon>Burkholderia</taxon>
        <taxon>Burkholderia cepacia complex</taxon>
    </lineage>
</organism>
<dbReference type="EMBL" id="CABVQN010000002">
    <property type="protein sequence ID" value="VWC70449.1"/>
    <property type="molecule type" value="Genomic_DNA"/>
</dbReference>
<evidence type="ECO:0000313" key="4">
    <source>
        <dbReference type="Proteomes" id="UP000494110"/>
    </source>
</evidence>
<dbReference type="Proteomes" id="UP000494110">
    <property type="component" value="Unassembled WGS sequence"/>
</dbReference>
<name>A0A6P2UJN2_BURL3</name>
<feature type="region of interest" description="Disordered" evidence="1">
    <location>
        <begin position="619"/>
        <end position="642"/>
    </location>
</feature>
<evidence type="ECO:0000313" key="3">
    <source>
        <dbReference type="EMBL" id="VWC70449.1"/>
    </source>
</evidence>
<evidence type="ECO:0000256" key="1">
    <source>
        <dbReference type="SAM" id="MobiDB-lite"/>
    </source>
</evidence>
<dbReference type="SUPFAM" id="SSF52540">
    <property type="entry name" value="P-loop containing nucleoside triphosphate hydrolases"/>
    <property type="match status" value="1"/>
</dbReference>